<dbReference type="Pfam" id="PF15023">
    <property type="entry name" value="DUF4523"/>
    <property type="match status" value="1"/>
</dbReference>
<protein>
    <submittedName>
        <fullName evidence="1">Testis expressed 56</fullName>
    </submittedName>
</protein>
<organism evidence="1 2">
    <name type="scientific">Jaculus jaculus</name>
    <name type="common">Lesser Egyptian jerboa</name>
    <dbReference type="NCBI Taxonomy" id="51337"/>
    <lineage>
        <taxon>Eukaryota</taxon>
        <taxon>Metazoa</taxon>
        <taxon>Chordata</taxon>
        <taxon>Craniata</taxon>
        <taxon>Vertebrata</taxon>
        <taxon>Euteleostomi</taxon>
        <taxon>Mammalia</taxon>
        <taxon>Eutheria</taxon>
        <taxon>Euarchontoglires</taxon>
        <taxon>Glires</taxon>
        <taxon>Rodentia</taxon>
        <taxon>Myomorpha</taxon>
        <taxon>Dipodoidea</taxon>
        <taxon>Dipodidae</taxon>
        <taxon>Dipodinae</taxon>
        <taxon>Jaculus</taxon>
    </lineage>
</organism>
<proteinExistence type="predicted"/>
<evidence type="ECO:0000313" key="1">
    <source>
        <dbReference type="Ensembl" id="ENSJJAP00000004297.1"/>
    </source>
</evidence>
<dbReference type="OMA" id="FQCAWQQ"/>
<keyword evidence="2" id="KW-1185">Reference proteome</keyword>
<dbReference type="SUPFAM" id="SSF54928">
    <property type="entry name" value="RNA-binding domain, RBD"/>
    <property type="match status" value="1"/>
</dbReference>
<dbReference type="InterPro" id="IPR012677">
    <property type="entry name" value="Nucleotide-bd_a/b_plait_sf"/>
</dbReference>
<dbReference type="PANTHER" id="PTHR35968">
    <property type="entry name" value="CHROMOSOME 6 C6ORF201 HOMOLOG"/>
    <property type="match status" value="1"/>
</dbReference>
<dbReference type="GeneTree" id="ENSGT00390000008360"/>
<dbReference type="AlphaFoldDB" id="A0A8C5K5C7"/>
<dbReference type="InterPro" id="IPR035979">
    <property type="entry name" value="RBD_domain_sf"/>
</dbReference>
<dbReference type="PANTHER" id="PTHR35968:SF1">
    <property type="entry name" value="TESTIS EXPRESSED PROTEIN 56"/>
    <property type="match status" value="1"/>
</dbReference>
<sequence>MGAAKGPQTLTQPKNYAQPEVLCHTFEVFSNLHKLLPNHLVEELHSYRSEDDKKKCEDPELSGLERILARHNLPREINVTPKPSIMPSWKRKIVNNASGSWKKCHLWKRNTREPPMCTIVVRWLKKNMQPTEDLKSVTHTLSEFGPIRSITSCGRQSAVVVFKDVTSACKAVSAFRRWSPGTMFHCTWQQRFMSKD</sequence>
<reference evidence="1" key="1">
    <citation type="submission" date="2025-08" db="UniProtKB">
        <authorList>
            <consortium name="Ensembl"/>
        </authorList>
    </citation>
    <scope>IDENTIFICATION</scope>
</reference>
<evidence type="ECO:0000313" key="2">
    <source>
        <dbReference type="Proteomes" id="UP000694385"/>
    </source>
</evidence>
<accession>A0A8C5K5C7</accession>
<dbReference type="Ensembl" id="ENSJJAT00000010040.1">
    <property type="protein sequence ID" value="ENSJJAP00000004297.1"/>
    <property type="gene ID" value="ENSJJAG00000008898.1"/>
</dbReference>
<dbReference type="InterPro" id="IPR027827">
    <property type="entry name" value="Tex56"/>
</dbReference>
<dbReference type="GO" id="GO:0003676">
    <property type="term" value="F:nucleic acid binding"/>
    <property type="evidence" value="ECO:0007669"/>
    <property type="project" value="InterPro"/>
</dbReference>
<dbReference type="Gene3D" id="3.30.70.330">
    <property type="match status" value="1"/>
</dbReference>
<reference evidence="1" key="2">
    <citation type="submission" date="2025-09" db="UniProtKB">
        <authorList>
            <consortium name="Ensembl"/>
        </authorList>
    </citation>
    <scope>IDENTIFICATION</scope>
</reference>
<name>A0A8C5K5C7_JACJA</name>
<dbReference type="Proteomes" id="UP000694385">
    <property type="component" value="Unassembled WGS sequence"/>
</dbReference>